<proteinExistence type="predicted"/>
<feature type="transmembrane region" description="Helical" evidence="5">
    <location>
        <begin position="128"/>
        <end position="147"/>
    </location>
</feature>
<evidence type="ECO:0000256" key="5">
    <source>
        <dbReference type="SAM" id="Phobius"/>
    </source>
</evidence>
<protein>
    <recommendedName>
        <fullName evidence="6">ABC transmembrane type-1 domain-containing protein</fullName>
    </recommendedName>
</protein>
<evidence type="ECO:0000313" key="8">
    <source>
        <dbReference type="Proteomes" id="UP000214689"/>
    </source>
</evidence>
<keyword evidence="8" id="KW-1185">Reference proteome</keyword>
<reference evidence="8" key="1">
    <citation type="submission" date="2016-05" db="EMBL/GenBank/DDBJ databases">
        <authorList>
            <person name="Holder M.E."/>
            <person name="Ajami N.J."/>
            <person name="Petrosino J.F."/>
        </authorList>
    </citation>
    <scope>NUCLEOTIDE SEQUENCE [LARGE SCALE GENOMIC DNA]</scope>
    <source>
        <strain evidence="8">ATCC 700696</strain>
    </source>
</reference>
<keyword evidence="3 5" id="KW-1133">Transmembrane helix</keyword>
<dbReference type="Pfam" id="PF00664">
    <property type="entry name" value="ABC_membrane"/>
    <property type="match status" value="1"/>
</dbReference>
<keyword evidence="2 5" id="KW-0812">Transmembrane</keyword>
<evidence type="ECO:0000256" key="1">
    <source>
        <dbReference type="ARBA" id="ARBA00004651"/>
    </source>
</evidence>
<accession>A0A223AQI0</accession>
<dbReference type="PROSITE" id="PS50929">
    <property type="entry name" value="ABC_TM1F"/>
    <property type="match status" value="1"/>
</dbReference>
<name>A0A223AQI0_9FIRM</name>
<sequence>MNCKKHFIAQKALFIFIIMDIIVSAIISGISPYFLGKIVDAITLSSRPLFIRMIPVYMVLLCLNVVLTYVESILGQYIVNKIENSCKQDVINKISAIPAKQHYKFDAGELFTRVDFDVSTIVNYYVDIINSSLMLAINLIVALYFMINISIKLSLIALIFTPLLYIINYLARDKNFFLKMVK</sequence>
<evidence type="ECO:0000259" key="6">
    <source>
        <dbReference type="PROSITE" id="PS50929"/>
    </source>
</evidence>
<evidence type="ECO:0000256" key="3">
    <source>
        <dbReference type="ARBA" id="ARBA00022989"/>
    </source>
</evidence>
<organism evidence="7 8">
    <name type="scientific">Mogibacterium pumilum</name>
    <dbReference type="NCBI Taxonomy" id="86332"/>
    <lineage>
        <taxon>Bacteria</taxon>
        <taxon>Bacillati</taxon>
        <taxon>Bacillota</taxon>
        <taxon>Clostridia</taxon>
        <taxon>Peptostreptococcales</taxon>
        <taxon>Anaerovoracaceae</taxon>
        <taxon>Mogibacterium</taxon>
    </lineage>
</organism>
<dbReference type="GO" id="GO:0005524">
    <property type="term" value="F:ATP binding"/>
    <property type="evidence" value="ECO:0007669"/>
    <property type="project" value="InterPro"/>
</dbReference>
<dbReference type="PANTHER" id="PTHR43394">
    <property type="entry name" value="ATP-DEPENDENT PERMEASE MDL1, MITOCHONDRIAL"/>
    <property type="match status" value="1"/>
</dbReference>
<feature type="domain" description="ABC transmembrane type-1" evidence="6">
    <location>
        <begin position="22"/>
        <end position="170"/>
    </location>
</feature>
<comment type="subcellular location">
    <subcellularLocation>
        <location evidence="1">Cell membrane</location>
        <topology evidence="1">Multi-pass membrane protein</topology>
    </subcellularLocation>
</comment>
<gene>
    <name evidence="7" type="ORF">AXF17_01185</name>
</gene>
<keyword evidence="4 5" id="KW-0472">Membrane</keyword>
<evidence type="ECO:0000256" key="2">
    <source>
        <dbReference type="ARBA" id="ARBA00022692"/>
    </source>
</evidence>
<evidence type="ECO:0000256" key="4">
    <source>
        <dbReference type="ARBA" id="ARBA00023136"/>
    </source>
</evidence>
<dbReference type="GO" id="GO:0005886">
    <property type="term" value="C:plasma membrane"/>
    <property type="evidence" value="ECO:0007669"/>
    <property type="project" value="UniProtKB-SubCell"/>
</dbReference>
<feature type="transmembrane region" description="Helical" evidence="5">
    <location>
        <begin position="12"/>
        <end position="34"/>
    </location>
</feature>
<dbReference type="AlphaFoldDB" id="A0A223AQI0"/>
<dbReference type="RefSeq" id="WP_094233439.1">
    <property type="nucleotide sequence ID" value="NZ_CP016199.1"/>
</dbReference>
<dbReference type="Proteomes" id="UP000214689">
    <property type="component" value="Chromosome"/>
</dbReference>
<evidence type="ECO:0000313" key="7">
    <source>
        <dbReference type="EMBL" id="ASS37220.1"/>
    </source>
</evidence>
<dbReference type="InterPro" id="IPR039421">
    <property type="entry name" value="Type_1_exporter"/>
</dbReference>
<dbReference type="Gene3D" id="1.20.1560.10">
    <property type="entry name" value="ABC transporter type 1, transmembrane domain"/>
    <property type="match status" value="1"/>
</dbReference>
<feature type="transmembrane region" description="Helical" evidence="5">
    <location>
        <begin position="153"/>
        <end position="171"/>
    </location>
</feature>
<dbReference type="InterPro" id="IPR011527">
    <property type="entry name" value="ABC1_TM_dom"/>
</dbReference>
<dbReference type="SUPFAM" id="SSF90123">
    <property type="entry name" value="ABC transporter transmembrane region"/>
    <property type="match status" value="1"/>
</dbReference>
<dbReference type="EMBL" id="CP016199">
    <property type="protein sequence ID" value="ASS37220.1"/>
    <property type="molecule type" value="Genomic_DNA"/>
</dbReference>
<feature type="transmembrane region" description="Helical" evidence="5">
    <location>
        <begin position="54"/>
        <end position="79"/>
    </location>
</feature>
<dbReference type="InterPro" id="IPR036640">
    <property type="entry name" value="ABC1_TM_sf"/>
</dbReference>
<dbReference type="GO" id="GO:0015421">
    <property type="term" value="F:ABC-type oligopeptide transporter activity"/>
    <property type="evidence" value="ECO:0007669"/>
    <property type="project" value="TreeGrafter"/>
</dbReference>
<dbReference type="PANTHER" id="PTHR43394:SF1">
    <property type="entry name" value="ATP-BINDING CASSETTE SUB-FAMILY B MEMBER 10, MITOCHONDRIAL"/>
    <property type="match status" value="1"/>
</dbReference>